<dbReference type="InterPro" id="IPR015292">
    <property type="entry name" value="Tscrpt_reg_YbiH_C"/>
</dbReference>
<reference evidence="4 5" key="1">
    <citation type="journal article" date="2013" name="Int. J. Syst. Evol. Microbiol.">
        <title>Hoeflea suaedae sp. nov., an endophytic bacterium isolated from the root of the halophyte Suaeda maritima.</title>
        <authorList>
            <person name="Chung E.J."/>
            <person name="Park J.A."/>
            <person name="Pramanik P."/>
            <person name="Bibi F."/>
            <person name="Jeon C.O."/>
            <person name="Chung Y.R."/>
        </authorList>
    </citation>
    <scope>NUCLEOTIDE SEQUENCE [LARGE SCALE GENOMIC DNA]</scope>
    <source>
        <strain evidence="4 5">YC6898</strain>
    </source>
</reference>
<keyword evidence="5" id="KW-1185">Reference proteome</keyword>
<sequence>MLGAILLSSMENVMAKGAWNRDAGRAGEETRMELVSAATRLFGAKGFEATSTREIAAEANANIASIAYHFGGKDGLRMACAEMAAEQISRVIGEVVLKSDPQGDPEQALKIIETAIAAALGFLLGQDRARDLAAFILGEVARPGEVFERLYGQVFQPVHSRMCRLMGVATGRDPEDEIIRLGVFTIVGQVLYFRLGAHIVARRMEWETFGPDEIASIREVVVGNIRAFAAANKTGAGS</sequence>
<keyword evidence="1 2" id="KW-0238">DNA-binding</keyword>
<dbReference type="InterPro" id="IPR036271">
    <property type="entry name" value="Tet_transcr_reg_TetR-rel_C_sf"/>
</dbReference>
<dbReference type="PANTHER" id="PTHR30055:SF146">
    <property type="entry name" value="HTH-TYPE TRANSCRIPTIONAL DUAL REGULATOR CECR"/>
    <property type="match status" value="1"/>
</dbReference>
<dbReference type="PANTHER" id="PTHR30055">
    <property type="entry name" value="HTH-TYPE TRANSCRIPTIONAL REGULATOR RUTR"/>
    <property type="match status" value="1"/>
</dbReference>
<dbReference type="GO" id="GO:0003700">
    <property type="term" value="F:DNA-binding transcription factor activity"/>
    <property type="evidence" value="ECO:0007669"/>
    <property type="project" value="TreeGrafter"/>
</dbReference>
<feature type="DNA-binding region" description="H-T-H motif" evidence="2">
    <location>
        <begin position="51"/>
        <end position="70"/>
    </location>
</feature>
<organism evidence="4 5">
    <name type="scientific">Pseudohoeflea suaedae</name>
    <dbReference type="NCBI Taxonomy" id="877384"/>
    <lineage>
        <taxon>Bacteria</taxon>
        <taxon>Pseudomonadati</taxon>
        <taxon>Pseudomonadota</taxon>
        <taxon>Alphaproteobacteria</taxon>
        <taxon>Hyphomicrobiales</taxon>
        <taxon>Rhizobiaceae</taxon>
        <taxon>Pseudohoeflea</taxon>
    </lineage>
</organism>
<dbReference type="InterPro" id="IPR001647">
    <property type="entry name" value="HTH_TetR"/>
</dbReference>
<dbReference type="Pfam" id="PF00440">
    <property type="entry name" value="TetR_N"/>
    <property type="match status" value="1"/>
</dbReference>
<dbReference type="GO" id="GO:0000976">
    <property type="term" value="F:transcription cis-regulatory region binding"/>
    <property type="evidence" value="ECO:0007669"/>
    <property type="project" value="TreeGrafter"/>
</dbReference>
<dbReference type="InterPro" id="IPR050109">
    <property type="entry name" value="HTH-type_TetR-like_transc_reg"/>
</dbReference>
<dbReference type="PROSITE" id="PS50977">
    <property type="entry name" value="HTH_TETR_2"/>
    <property type="match status" value="1"/>
</dbReference>
<evidence type="ECO:0000256" key="1">
    <source>
        <dbReference type="ARBA" id="ARBA00023125"/>
    </source>
</evidence>
<dbReference type="SUPFAM" id="SSF46689">
    <property type="entry name" value="Homeodomain-like"/>
    <property type="match status" value="1"/>
</dbReference>
<protein>
    <submittedName>
        <fullName evidence="4">DUF1956 domain-containing protein</fullName>
    </submittedName>
</protein>
<evidence type="ECO:0000313" key="4">
    <source>
        <dbReference type="EMBL" id="TDH38513.1"/>
    </source>
</evidence>
<dbReference type="EMBL" id="SMSI01000001">
    <property type="protein sequence ID" value="TDH38513.1"/>
    <property type="molecule type" value="Genomic_DNA"/>
</dbReference>
<dbReference type="InterPro" id="IPR009057">
    <property type="entry name" value="Homeodomain-like_sf"/>
</dbReference>
<dbReference type="Proteomes" id="UP000295131">
    <property type="component" value="Unassembled WGS sequence"/>
</dbReference>
<feature type="domain" description="HTH tetR-type" evidence="3">
    <location>
        <begin position="28"/>
        <end position="88"/>
    </location>
</feature>
<accession>A0A4R5PNU3</accession>
<dbReference type="Gene3D" id="1.10.10.60">
    <property type="entry name" value="Homeodomain-like"/>
    <property type="match status" value="1"/>
</dbReference>
<dbReference type="AlphaFoldDB" id="A0A4R5PNU3"/>
<name>A0A4R5PNU3_9HYPH</name>
<dbReference type="SUPFAM" id="SSF48498">
    <property type="entry name" value="Tetracyclin repressor-like, C-terminal domain"/>
    <property type="match status" value="1"/>
</dbReference>
<gene>
    <name evidence="4" type="ORF">E2A64_05255</name>
</gene>
<evidence type="ECO:0000313" key="5">
    <source>
        <dbReference type="Proteomes" id="UP000295131"/>
    </source>
</evidence>
<comment type="caution">
    <text evidence="4">The sequence shown here is derived from an EMBL/GenBank/DDBJ whole genome shotgun (WGS) entry which is preliminary data.</text>
</comment>
<dbReference type="PRINTS" id="PR00455">
    <property type="entry name" value="HTHTETR"/>
</dbReference>
<dbReference type="Pfam" id="PF09209">
    <property type="entry name" value="CecR_C"/>
    <property type="match status" value="1"/>
</dbReference>
<dbReference type="Gene3D" id="1.10.357.10">
    <property type="entry name" value="Tetracycline Repressor, domain 2"/>
    <property type="match status" value="1"/>
</dbReference>
<evidence type="ECO:0000259" key="3">
    <source>
        <dbReference type="PROSITE" id="PS50977"/>
    </source>
</evidence>
<proteinExistence type="predicted"/>
<evidence type="ECO:0000256" key="2">
    <source>
        <dbReference type="PROSITE-ProRule" id="PRU00335"/>
    </source>
</evidence>